<evidence type="ECO:0000256" key="3">
    <source>
        <dbReference type="ARBA" id="ARBA00022692"/>
    </source>
</evidence>
<feature type="transmembrane region" description="Helical" evidence="6">
    <location>
        <begin position="90"/>
        <end position="108"/>
    </location>
</feature>
<evidence type="ECO:0000313" key="7">
    <source>
        <dbReference type="EnsemblProtists" id="EOD22959"/>
    </source>
</evidence>
<keyword evidence="8" id="KW-1185">Reference proteome</keyword>
<evidence type="ECO:0000256" key="6">
    <source>
        <dbReference type="RuleBase" id="RU363053"/>
    </source>
</evidence>
<dbReference type="KEGG" id="ehx:EMIHUDRAFT_195434"/>
<dbReference type="GO" id="GO:0005737">
    <property type="term" value="C:cytoplasm"/>
    <property type="evidence" value="ECO:0007669"/>
    <property type="project" value="TreeGrafter"/>
</dbReference>
<proteinExistence type="inferred from homology"/>
<keyword evidence="4 6" id="KW-1133">Transmembrane helix</keyword>
<organism evidence="7 8">
    <name type="scientific">Emiliania huxleyi (strain CCMP1516)</name>
    <dbReference type="NCBI Taxonomy" id="280463"/>
    <lineage>
        <taxon>Eukaryota</taxon>
        <taxon>Haptista</taxon>
        <taxon>Haptophyta</taxon>
        <taxon>Prymnesiophyceae</taxon>
        <taxon>Isochrysidales</taxon>
        <taxon>Noelaerhabdaceae</taxon>
        <taxon>Emiliania</taxon>
    </lineage>
</organism>
<sequence>MSWLTRSEPPLLPRASVAQPLLAVDVASRRLAVEGYTPKGRRRAVGSSGFLDRHFYLSAVLAGAVTRLIAGTLVQLLVAHRGGRPALAPILHLTLLGAVIGGVINAGWYRWLDAAIERWRGSSPRLQVLLKVAVSYACWAPVCNSAYLTAMPLLRGESLAAAVDAARRSLGRLMLLEAACFAPYNLFAFRLLPLPLRAPVQSLIALFFSVGLALLTDDEPTLYEEGIGG</sequence>
<evidence type="ECO:0008006" key="9">
    <source>
        <dbReference type="Google" id="ProtNLM"/>
    </source>
</evidence>
<evidence type="ECO:0000256" key="2">
    <source>
        <dbReference type="ARBA" id="ARBA00006824"/>
    </source>
</evidence>
<dbReference type="Proteomes" id="UP000013827">
    <property type="component" value="Unassembled WGS sequence"/>
</dbReference>
<evidence type="ECO:0000256" key="4">
    <source>
        <dbReference type="ARBA" id="ARBA00022989"/>
    </source>
</evidence>
<feature type="transmembrane region" description="Helical" evidence="6">
    <location>
        <begin position="55"/>
        <end position="78"/>
    </location>
</feature>
<evidence type="ECO:0000256" key="1">
    <source>
        <dbReference type="ARBA" id="ARBA00004141"/>
    </source>
</evidence>
<reference evidence="7" key="2">
    <citation type="submission" date="2024-10" db="UniProtKB">
        <authorList>
            <consortium name="EnsemblProtists"/>
        </authorList>
    </citation>
    <scope>IDENTIFICATION</scope>
</reference>
<dbReference type="EnsemblProtists" id="EOD22959">
    <property type="protein sequence ID" value="EOD22959"/>
    <property type="gene ID" value="EMIHUDRAFT_195434"/>
</dbReference>
<name>A0A0D3JHH4_EMIH1</name>
<dbReference type="GeneID" id="17268506"/>
<dbReference type="HOGENOM" id="CLU_1211707_0_0_1"/>
<dbReference type="RefSeq" id="XP_005775388.1">
    <property type="nucleotide sequence ID" value="XM_005775331.1"/>
</dbReference>
<dbReference type="AlphaFoldDB" id="A0A0D3JHH4"/>
<dbReference type="PANTHER" id="PTHR11266">
    <property type="entry name" value="PEROXISOMAL MEMBRANE PROTEIN 2, PXMP2 MPV17"/>
    <property type="match status" value="1"/>
</dbReference>
<dbReference type="InterPro" id="IPR007248">
    <property type="entry name" value="Mpv17_PMP22"/>
</dbReference>
<protein>
    <recommendedName>
        <fullName evidence="9">Peroxisomal membrane protein MPV17</fullName>
    </recommendedName>
</protein>
<reference evidence="8" key="1">
    <citation type="journal article" date="2013" name="Nature">
        <title>Pan genome of the phytoplankton Emiliania underpins its global distribution.</title>
        <authorList>
            <person name="Read B.A."/>
            <person name="Kegel J."/>
            <person name="Klute M.J."/>
            <person name="Kuo A."/>
            <person name="Lefebvre S.C."/>
            <person name="Maumus F."/>
            <person name="Mayer C."/>
            <person name="Miller J."/>
            <person name="Monier A."/>
            <person name="Salamov A."/>
            <person name="Young J."/>
            <person name="Aguilar M."/>
            <person name="Claverie J.M."/>
            <person name="Frickenhaus S."/>
            <person name="Gonzalez K."/>
            <person name="Herman E.K."/>
            <person name="Lin Y.C."/>
            <person name="Napier J."/>
            <person name="Ogata H."/>
            <person name="Sarno A.F."/>
            <person name="Shmutz J."/>
            <person name="Schroeder D."/>
            <person name="de Vargas C."/>
            <person name="Verret F."/>
            <person name="von Dassow P."/>
            <person name="Valentin K."/>
            <person name="Van de Peer Y."/>
            <person name="Wheeler G."/>
            <person name="Dacks J.B."/>
            <person name="Delwiche C.F."/>
            <person name="Dyhrman S.T."/>
            <person name="Glockner G."/>
            <person name="John U."/>
            <person name="Richards T."/>
            <person name="Worden A.Z."/>
            <person name="Zhang X."/>
            <person name="Grigoriev I.V."/>
            <person name="Allen A.E."/>
            <person name="Bidle K."/>
            <person name="Borodovsky M."/>
            <person name="Bowler C."/>
            <person name="Brownlee C."/>
            <person name="Cock J.M."/>
            <person name="Elias M."/>
            <person name="Gladyshev V.N."/>
            <person name="Groth M."/>
            <person name="Guda C."/>
            <person name="Hadaegh A."/>
            <person name="Iglesias-Rodriguez M.D."/>
            <person name="Jenkins J."/>
            <person name="Jones B.M."/>
            <person name="Lawson T."/>
            <person name="Leese F."/>
            <person name="Lindquist E."/>
            <person name="Lobanov A."/>
            <person name="Lomsadze A."/>
            <person name="Malik S.B."/>
            <person name="Marsh M.E."/>
            <person name="Mackinder L."/>
            <person name="Mock T."/>
            <person name="Mueller-Roeber B."/>
            <person name="Pagarete A."/>
            <person name="Parker M."/>
            <person name="Probert I."/>
            <person name="Quesneville H."/>
            <person name="Raines C."/>
            <person name="Rensing S.A."/>
            <person name="Riano-Pachon D.M."/>
            <person name="Richier S."/>
            <person name="Rokitta S."/>
            <person name="Shiraiwa Y."/>
            <person name="Soanes D.M."/>
            <person name="van der Giezen M."/>
            <person name="Wahlund T.M."/>
            <person name="Williams B."/>
            <person name="Wilson W."/>
            <person name="Wolfe G."/>
            <person name="Wurch L.L."/>
        </authorList>
    </citation>
    <scope>NUCLEOTIDE SEQUENCE</scope>
</reference>
<dbReference type="GO" id="GO:0016020">
    <property type="term" value="C:membrane"/>
    <property type="evidence" value="ECO:0007669"/>
    <property type="project" value="UniProtKB-SubCell"/>
</dbReference>
<accession>A0A0D3JHH4</accession>
<comment type="similarity">
    <text evidence="2 6">Belongs to the peroxisomal membrane protein PXMP2/4 family.</text>
</comment>
<dbReference type="PaxDb" id="2903-EOD22959"/>
<evidence type="ECO:0000256" key="5">
    <source>
        <dbReference type="ARBA" id="ARBA00023136"/>
    </source>
</evidence>
<comment type="subcellular location">
    <subcellularLocation>
        <location evidence="1">Membrane</location>
        <topology evidence="1">Multi-pass membrane protein</topology>
    </subcellularLocation>
</comment>
<evidence type="ECO:0000313" key="8">
    <source>
        <dbReference type="Proteomes" id="UP000013827"/>
    </source>
</evidence>
<keyword evidence="5 6" id="KW-0472">Membrane</keyword>
<keyword evidence="3 6" id="KW-0812">Transmembrane</keyword>